<dbReference type="Proteomes" id="UP000887579">
    <property type="component" value="Unplaced"/>
</dbReference>
<proteinExistence type="predicted"/>
<evidence type="ECO:0000313" key="1">
    <source>
        <dbReference type="Proteomes" id="UP000887579"/>
    </source>
</evidence>
<reference evidence="2" key="1">
    <citation type="submission" date="2022-11" db="UniProtKB">
        <authorList>
            <consortium name="WormBaseParasite"/>
        </authorList>
    </citation>
    <scope>IDENTIFICATION</scope>
</reference>
<organism evidence="1 2">
    <name type="scientific">Panagrolaimus sp. ES5</name>
    <dbReference type="NCBI Taxonomy" id="591445"/>
    <lineage>
        <taxon>Eukaryota</taxon>
        <taxon>Metazoa</taxon>
        <taxon>Ecdysozoa</taxon>
        <taxon>Nematoda</taxon>
        <taxon>Chromadorea</taxon>
        <taxon>Rhabditida</taxon>
        <taxon>Tylenchina</taxon>
        <taxon>Panagrolaimomorpha</taxon>
        <taxon>Panagrolaimoidea</taxon>
        <taxon>Panagrolaimidae</taxon>
        <taxon>Panagrolaimus</taxon>
    </lineage>
</organism>
<accession>A0AC34GUD3</accession>
<sequence length="208" mass="24630">MKSNEMYPKLWPCGKFLAACGEIQLSKFIVKFSKFDLKYLRLYEQKLSWEDYQILTSSGSLERLELVSSEVRYSDGTIFTVEKLLQNLHQLKILKLEDYHAEIFETDTIKNLVAILPKCKHLRGLHFLNLTETFDFLSFKGYILANENVNIVLKYKYTVPLSFGYVQMLNNFIDKILKNPPKKIPDINYLDLDNDRYREYQKLRRGFT</sequence>
<protein>
    <submittedName>
        <fullName evidence="2">Uncharacterized protein</fullName>
    </submittedName>
</protein>
<dbReference type="WBParaSite" id="ES5_v2.g8317.t1">
    <property type="protein sequence ID" value="ES5_v2.g8317.t1"/>
    <property type="gene ID" value="ES5_v2.g8317"/>
</dbReference>
<evidence type="ECO:0000313" key="2">
    <source>
        <dbReference type="WBParaSite" id="ES5_v2.g8317.t1"/>
    </source>
</evidence>
<name>A0AC34GUD3_9BILA</name>